<sequence length="267" mass="28988">MLDLLRSERVRGASWYLREALRILAEAESPEKAVEELRRVRPGMAPLDLIALVVETARRRGVELRRAVEGLLGYAERAQEALRSTAAGLGLKCPADFVTISFSRAVADFVAVRRGCIRRLYLLESRPGEEAAAAVEEYGRHVDVVPIPDSAMGSVRFDYAVFGLDGLYADGYAFNKVGTLPLLATARAVGAASIAVFESYKAAPLPSPEPYRVVAEVLGRRAEIPLFDKFKSSLIDVAATDLGVFERPGGELAERAWAVIEKALGLG</sequence>
<dbReference type="EMBL" id="CP002590">
    <property type="protein sequence ID" value="AEA12684.1"/>
    <property type="molecule type" value="Genomic_DNA"/>
</dbReference>
<dbReference type="AlphaFoldDB" id="F2L0K2"/>
<proteinExistence type="inferred from homology"/>
<evidence type="ECO:0000256" key="1">
    <source>
        <dbReference type="RuleBase" id="RU003814"/>
    </source>
</evidence>
<evidence type="ECO:0000313" key="2">
    <source>
        <dbReference type="EMBL" id="AEA12684.1"/>
    </source>
</evidence>
<name>F2L0K2_THEU7</name>
<reference evidence="2 3" key="1">
    <citation type="journal article" date="2011" name="J. Bacteriol.">
        <title>Complete genome sequence of the thermoacidophilic crenarchaeon Thermoproteus uzoniensis 768-20.</title>
        <authorList>
            <person name="Mardanov A.V."/>
            <person name="Gumerov V.M."/>
            <person name="Beletsky A.V."/>
            <person name="Prokofeva M.I."/>
            <person name="Bonch-Osmolovskaya E.A."/>
            <person name="Ravin N.V."/>
            <person name="Skryabin K.G."/>
        </authorList>
    </citation>
    <scope>NUCLEOTIDE SEQUENCE [LARGE SCALE GENOMIC DNA]</scope>
    <source>
        <strain evidence="2 3">768-20</strain>
    </source>
</reference>
<dbReference type="STRING" id="999630.TUZN_1205"/>
<dbReference type="GO" id="GO:0003743">
    <property type="term" value="F:translation initiation factor activity"/>
    <property type="evidence" value="ECO:0007669"/>
    <property type="project" value="UniProtKB-KW"/>
</dbReference>
<dbReference type="SUPFAM" id="SSF100950">
    <property type="entry name" value="NagB/RpiA/CoA transferase-like"/>
    <property type="match status" value="1"/>
</dbReference>
<dbReference type="Pfam" id="PF01008">
    <property type="entry name" value="IF-2B"/>
    <property type="match status" value="1"/>
</dbReference>
<evidence type="ECO:0000313" key="3">
    <source>
        <dbReference type="Proteomes" id="UP000008138"/>
    </source>
</evidence>
<dbReference type="OrthoDB" id="27639at2157"/>
<protein>
    <submittedName>
        <fullName evidence="2">Translation initiation factor aIF-2B subunit, putative</fullName>
    </submittedName>
</protein>
<keyword evidence="3" id="KW-1185">Reference proteome</keyword>
<accession>F2L0K2</accession>
<reference key="2">
    <citation type="submission" date="2011-03" db="EMBL/GenBank/DDBJ databases">
        <title>Complete genome sequence of the thermoacidophilic crenarchaeon Thermoproteus uzoniensis 768-20.</title>
        <authorList>
            <person name="Mardanov A.V."/>
            <person name="Gumerov V.M."/>
            <person name="Beletsky A.V."/>
            <person name="Prokofeva M.I."/>
            <person name="Bonch-Osmolovskaya E.A."/>
            <person name="Ravin N.V."/>
            <person name="Skryabin K.G."/>
        </authorList>
    </citation>
    <scope>NUCLEOTIDE SEQUENCE</scope>
    <source>
        <strain>768-20</strain>
    </source>
</reference>
<keyword evidence="2" id="KW-0648">Protein biosynthesis</keyword>
<dbReference type="InterPro" id="IPR037171">
    <property type="entry name" value="NagB/RpiA_transferase-like"/>
</dbReference>
<keyword evidence="2" id="KW-0396">Initiation factor</keyword>
<comment type="similarity">
    <text evidence="1">Belongs to the eIF-2B alpha/beta/delta subunits family.</text>
</comment>
<dbReference type="RefSeq" id="WP_013680020.1">
    <property type="nucleotide sequence ID" value="NC_015315.1"/>
</dbReference>
<dbReference type="Proteomes" id="UP000008138">
    <property type="component" value="Chromosome"/>
</dbReference>
<dbReference type="KEGG" id="tuz:TUZN_1205"/>
<organism evidence="2 3">
    <name type="scientific">Thermoproteus uzoniensis (strain 768-20)</name>
    <dbReference type="NCBI Taxonomy" id="999630"/>
    <lineage>
        <taxon>Archaea</taxon>
        <taxon>Thermoproteota</taxon>
        <taxon>Thermoprotei</taxon>
        <taxon>Thermoproteales</taxon>
        <taxon>Thermoproteaceae</taxon>
        <taxon>Thermoproteus</taxon>
    </lineage>
</organism>
<dbReference type="InterPro" id="IPR000649">
    <property type="entry name" value="IF-2B-related"/>
</dbReference>
<dbReference type="HOGENOM" id="CLU_085263_0_0_2"/>
<gene>
    <name evidence="2" type="ordered locus">TUZN_1205</name>
</gene>
<dbReference type="Gene3D" id="3.40.50.10470">
    <property type="entry name" value="Translation initiation factor eif-2b, domain 2"/>
    <property type="match status" value="1"/>
</dbReference>
<dbReference type="InterPro" id="IPR042529">
    <property type="entry name" value="IF_2B-like_C"/>
</dbReference>
<dbReference type="GeneID" id="10360733"/>
<dbReference type="eggNOG" id="arCOG01125">
    <property type="taxonomic scope" value="Archaea"/>
</dbReference>